<evidence type="ECO:0000313" key="3">
    <source>
        <dbReference type="Proteomes" id="UP000565078"/>
    </source>
</evidence>
<feature type="transmembrane region" description="Helical" evidence="1">
    <location>
        <begin position="82"/>
        <end position="104"/>
    </location>
</feature>
<dbReference type="EMBL" id="DUGC01000090">
    <property type="protein sequence ID" value="HIH10127.1"/>
    <property type="molecule type" value="Genomic_DNA"/>
</dbReference>
<feature type="transmembrane region" description="Helical" evidence="1">
    <location>
        <begin position="110"/>
        <end position="128"/>
    </location>
</feature>
<evidence type="ECO:0000256" key="1">
    <source>
        <dbReference type="SAM" id="Phobius"/>
    </source>
</evidence>
<feature type="transmembrane region" description="Helical" evidence="1">
    <location>
        <begin position="47"/>
        <end position="70"/>
    </location>
</feature>
<comment type="caution">
    <text evidence="2">The sequence shown here is derived from an EMBL/GenBank/DDBJ whole genome shotgun (WGS) entry which is preliminary data.</text>
</comment>
<dbReference type="Proteomes" id="UP000565078">
    <property type="component" value="Unassembled WGS sequence"/>
</dbReference>
<dbReference type="AlphaFoldDB" id="A0A7J4J249"/>
<evidence type="ECO:0000313" key="2">
    <source>
        <dbReference type="EMBL" id="HIH10127.1"/>
    </source>
</evidence>
<keyword evidence="1" id="KW-0812">Transmembrane</keyword>
<keyword evidence="1" id="KW-1133">Transmembrane helix</keyword>
<proteinExistence type="predicted"/>
<feature type="transmembrane region" description="Helical" evidence="1">
    <location>
        <begin position="148"/>
        <end position="166"/>
    </location>
</feature>
<gene>
    <name evidence="2" type="ORF">HA254_05680</name>
</gene>
<organism evidence="2 3">
    <name type="scientific">Candidatus Iainarchaeum sp</name>
    <dbReference type="NCBI Taxonomy" id="3101447"/>
    <lineage>
        <taxon>Archaea</taxon>
        <taxon>Candidatus Iainarchaeota</taxon>
        <taxon>Candidatus Iainarchaeia</taxon>
        <taxon>Candidatus Iainarchaeales</taxon>
        <taxon>Candidatus Iainarchaeaceae</taxon>
        <taxon>Candidatus Iainarchaeum</taxon>
    </lineage>
</organism>
<sequence length="338" mass="36330">MGEKTGEKTQALAFAAIVFASLVAGAFFANASNFLHTDLFALTNFDAWLAFLANPNFILFAIVFPIPYGLISALTHFKERKFVYMAALAGAVPAMVVSVVMAGIGFAPMLLALFVVIGFVALIETSYVKKEELKFLVSFRTAAGASKAAFLLLAIGLLIVSGTLAYNENDRNVERLGKTIMSMAFSQQAGSSGMAELGADLLVNSQKQALSAITSLPQYEKLKTKQDPDVQIFVASMGQIQDGLESGEIKAKVVQELQKKESELKQPITFDMIRKQSPLVEAIASYYWAIAAFATVTLFMFASNLVLSNIAGVYAAFIKSVLGALKNGATLKAEQADK</sequence>
<protein>
    <submittedName>
        <fullName evidence="2">Uncharacterized protein</fullName>
    </submittedName>
</protein>
<reference evidence="3" key="1">
    <citation type="journal article" date="2020" name="bioRxiv">
        <title>A rank-normalized archaeal taxonomy based on genome phylogeny resolves widespread incomplete and uneven classifications.</title>
        <authorList>
            <person name="Rinke C."/>
            <person name="Chuvochina M."/>
            <person name="Mussig A.J."/>
            <person name="Chaumeil P.-A."/>
            <person name="Waite D.W."/>
            <person name="Whitman W.B."/>
            <person name="Parks D.H."/>
            <person name="Hugenholtz P."/>
        </authorList>
    </citation>
    <scope>NUCLEOTIDE SEQUENCE [LARGE SCALE GENOMIC DNA]</scope>
</reference>
<feature type="transmembrane region" description="Helical" evidence="1">
    <location>
        <begin position="286"/>
        <end position="317"/>
    </location>
</feature>
<accession>A0A7J4J249</accession>
<name>A0A7J4J249_9ARCH</name>
<feature type="transmembrane region" description="Helical" evidence="1">
    <location>
        <begin position="12"/>
        <end position="35"/>
    </location>
</feature>
<keyword evidence="1" id="KW-0472">Membrane</keyword>